<dbReference type="InterPro" id="IPR029058">
    <property type="entry name" value="AB_hydrolase_fold"/>
</dbReference>
<dbReference type="InterPro" id="IPR050583">
    <property type="entry name" value="Mycobacterial_A85_antigen"/>
</dbReference>
<dbReference type="RefSeq" id="WP_266107103.1">
    <property type="nucleotide sequence ID" value="NZ_JANIDW010000005.1"/>
</dbReference>
<name>A0ABT3W898_9PROT</name>
<organism evidence="1 2">
    <name type="scientific">Bombella saccharophila</name>
    <dbReference type="NCBI Taxonomy" id="2967338"/>
    <lineage>
        <taxon>Bacteria</taxon>
        <taxon>Pseudomonadati</taxon>
        <taxon>Pseudomonadota</taxon>
        <taxon>Alphaproteobacteria</taxon>
        <taxon>Acetobacterales</taxon>
        <taxon>Acetobacteraceae</taxon>
        <taxon>Bombella</taxon>
    </lineage>
</organism>
<accession>A0ABT3W898</accession>
<evidence type="ECO:0000313" key="1">
    <source>
        <dbReference type="EMBL" id="MCX5615305.1"/>
    </source>
</evidence>
<reference evidence="1 2" key="1">
    <citation type="submission" date="2022-07" db="EMBL/GenBank/DDBJ databases">
        <title>Bombella genomes.</title>
        <authorList>
            <person name="Harer L."/>
            <person name="Styblova S."/>
            <person name="Ehrmann M."/>
        </authorList>
    </citation>
    <scope>NUCLEOTIDE SEQUENCE [LARGE SCALE GENOMIC DNA]</scope>
    <source>
        <strain evidence="1 2">TMW 2.2558</strain>
    </source>
</reference>
<dbReference type="EMBL" id="JANIDW010000005">
    <property type="protein sequence ID" value="MCX5615305.1"/>
    <property type="molecule type" value="Genomic_DNA"/>
</dbReference>
<dbReference type="PANTHER" id="PTHR48098">
    <property type="entry name" value="ENTEROCHELIN ESTERASE-RELATED"/>
    <property type="match status" value="1"/>
</dbReference>
<gene>
    <name evidence="1" type="ORF">NQF64_08640</name>
</gene>
<dbReference type="InterPro" id="IPR000801">
    <property type="entry name" value="Esterase-like"/>
</dbReference>
<comment type="caution">
    <text evidence="1">The sequence shown here is derived from an EMBL/GenBank/DDBJ whole genome shotgun (WGS) entry which is preliminary data.</text>
</comment>
<keyword evidence="2" id="KW-1185">Reference proteome</keyword>
<keyword evidence="1" id="KW-0378">Hydrolase</keyword>
<dbReference type="Gene3D" id="3.40.50.1820">
    <property type="entry name" value="alpha/beta hydrolase"/>
    <property type="match status" value="1"/>
</dbReference>
<sequence length="440" mass="47714">MFIRSHAPISLLALTVRAVLALAILCPALAIAGPCMPLDALHPPHANTTDPTQPFYIDTSGLSGSGVMPIHDPHNPLYPPATDLPDATLPPLTQNGNYILGPTHTLPAEWNNTQPAQGRLIHFTLSSSPQSGYNPGIARDEAEPCATGMRNMSTSHAGDPSRLDVPGAHPAPWHRSVDIYIPPYTPTDHPLPFLIFGDAGDDGIYPGHDLFALVDALIKAHRIPPMVIIGVGSGGGDAQGSERGREYDTMSGDYADWVEAHILPLVEAKAHLHLSHNPDDRATMGFSSSGAAAFAMAWFRPTLYHRVLAYSPSLVNQQWPYNPALPGGGWQLHSPWAGTPQAIPPHPGAALIPASPRLPLRIWYEMGDQDLFYPVHPMPDGMHDWVLAGENLARVLAAKGYAYQFIISRNAQHVDGPTIDQTLPEALEWLWRPNPTPRHN</sequence>
<dbReference type="Pfam" id="PF00756">
    <property type="entry name" value="Esterase"/>
    <property type="match status" value="1"/>
</dbReference>
<protein>
    <submittedName>
        <fullName evidence="1">Alpha/beta hydrolase-fold protein</fullName>
    </submittedName>
</protein>
<proteinExistence type="predicted"/>
<dbReference type="PANTHER" id="PTHR48098:SF3">
    <property type="entry name" value="IRON(III) ENTEROBACTIN ESTERASE"/>
    <property type="match status" value="1"/>
</dbReference>
<dbReference type="GO" id="GO:0016787">
    <property type="term" value="F:hydrolase activity"/>
    <property type="evidence" value="ECO:0007669"/>
    <property type="project" value="UniProtKB-KW"/>
</dbReference>
<dbReference type="Proteomes" id="UP001165648">
    <property type="component" value="Unassembled WGS sequence"/>
</dbReference>
<dbReference type="SUPFAM" id="SSF53474">
    <property type="entry name" value="alpha/beta-Hydrolases"/>
    <property type="match status" value="1"/>
</dbReference>
<evidence type="ECO:0000313" key="2">
    <source>
        <dbReference type="Proteomes" id="UP001165648"/>
    </source>
</evidence>